<protein>
    <recommendedName>
        <fullName evidence="3">SGNH hydrolase-type esterase domain-containing protein</fullName>
    </recommendedName>
</protein>
<organism evidence="1 2">
    <name type="scientific">Streptomyces bluensis</name>
    <dbReference type="NCBI Taxonomy" id="33897"/>
    <lineage>
        <taxon>Bacteria</taxon>
        <taxon>Bacillati</taxon>
        <taxon>Actinomycetota</taxon>
        <taxon>Actinomycetes</taxon>
        <taxon>Kitasatosporales</taxon>
        <taxon>Streptomycetaceae</taxon>
        <taxon>Streptomyces</taxon>
    </lineage>
</organism>
<dbReference type="Proteomes" id="UP001602058">
    <property type="component" value="Unassembled WGS sequence"/>
</dbReference>
<evidence type="ECO:0000313" key="2">
    <source>
        <dbReference type="Proteomes" id="UP001602058"/>
    </source>
</evidence>
<proteinExistence type="predicted"/>
<dbReference type="SUPFAM" id="SSF52266">
    <property type="entry name" value="SGNH hydrolase"/>
    <property type="match status" value="1"/>
</dbReference>
<evidence type="ECO:0000313" key="1">
    <source>
        <dbReference type="EMBL" id="MFF4526715.1"/>
    </source>
</evidence>
<name>A0ABW6UXA9_9ACTN</name>
<dbReference type="InterPro" id="IPR036514">
    <property type="entry name" value="SGNH_hydro_sf"/>
</dbReference>
<dbReference type="EMBL" id="JBIAWJ010000028">
    <property type="protein sequence ID" value="MFF4526715.1"/>
    <property type="molecule type" value="Genomic_DNA"/>
</dbReference>
<reference evidence="1 2" key="1">
    <citation type="submission" date="2024-10" db="EMBL/GenBank/DDBJ databases">
        <title>The Natural Products Discovery Center: Release of the First 8490 Sequenced Strains for Exploring Actinobacteria Biosynthetic Diversity.</title>
        <authorList>
            <person name="Kalkreuter E."/>
            <person name="Kautsar S.A."/>
            <person name="Yang D."/>
            <person name="Bader C.D."/>
            <person name="Teijaro C.N."/>
            <person name="Fluegel L."/>
            <person name="Davis C.M."/>
            <person name="Simpson J.R."/>
            <person name="Lauterbach L."/>
            <person name="Steele A.D."/>
            <person name="Gui C."/>
            <person name="Meng S."/>
            <person name="Li G."/>
            <person name="Viehrig K."/>
            <person name="Ye F."/>
            <person name="Su P."/>
            <person name="Kiefer A.F."/>
            <person name="Nichols A."/>
            <person name="Cepeda A.J."/>
            <person name="Yan W."/>
            <person name="Fan B."/>
            <person name="Jiang Y."/>
            <person name="Adhikari A."/>
            <person name="Zheng C.-J."/>
            <person name="Schuster L."/>
            <person name="Cowan T.M."/>
            <person name="Smanski M.J."/>
            <person name="Chevrette M.G."/>
            <person name="De Carvalho L.P.S."/>
            <person name="Shen B."/>
        </authorList>
    </citation>
    <scope>NUCLEOTIDE SEQUENCE [LARGE SCALE GENOMIC DNA]</scope>
    <source>
        <strain evidence="1 2">NPDC001390</strain>
    </source>
</reference>
<gene>
    <name evidence="1" type="ORF">ACFY1D_35610</name>
</gene>
<dbReference type="Gene3D" id="3.40.50.1110">
    <property type="entry name" value="SGNH hydrolase"/>
    <property type="match status" value="1"/>
</dbReference>
<keyword evidence="2" id="KW-1185">Reference proteome</keyword>
<sequence length="138" mass="15163">MDIAWDAVAFQKLDANPTHMVGMGDSFTSGEGADTEGGKDYFRKTDYKEDLGNTEVGNECHRSKQAWIRHATLPGKPQSIGAISDDYGNVDLSFIACSGARTCNVWSGGKIQQNSLPQMDLGYLDQKSRVSEPMRRRG</sequence>
<evidence type="ECO:0008006" key="3">
    <source>
        <dbReference type="Google" id="ProtNLM"/>
    </source>
</evidence>
<dbReference type="RefSeq" id="WP_387892192.1">
    <property type="nucleotide sequence ID" value="NZ_JBIAWJ010000028.1"/>
</dbReference>
<accession>A0ABW6UXA9</accession>
<comment type="caution">
    <text evidence="1">The sequence shown here is derived from an EMBL/GenBank/DDBJ whole genome shotgun (WGS) entry which is preliminary data.</text>
</comment>